<dbReference type="SUPFAM" id="SSF56534">
    <property type="entry name" value="Aromatic aminoacid monoxygenases, catalytic and oligomerization domains"/>
    <property type="match status" value="1"/>
</dbReference>
<keyword evidence="10" id="KW-1185">Reference proteome</keyword>
<name>A0ABT0YUP4_9BURK</name>
<dbReference type="PANTHER" id="PTHR11473">
    <property type="entry name" value="AROMATIC AMINO ACID HYDROXYLASE"/>
    <property type="match status" value="1"/>
</dbReference>
<evidence type="ECO:0000313" key="9">
    <source>
        <dbReference type="EMBL" id="MCM5682475.1"/>
    </source>
</evidence>
<dbReference type="Proteomes" id="UP001165541">
    <property type="component" value="Unassembled WGS sequence"/>
</dbReference>
<evidence type="ECO:0000313" key="10">
    <source>
        <dbReference type="Proteomes" id="UP001165541"/>
    </source>
</evidence>
<dbReference type="EMBL" id="JAMKFE010000019">
    <property type="protein sequence ID" value="MCM5682475.1"/>
    <property type="molecule type" value="Genomic_DNA"/>
</dbReference>
<sequence length="271" mass="30245">MALAPVTTRAPKRPATGPRDTQRLPRSIEHYALWTGLYERQIKALEHIACNDFMKGLWVLDIRSDPFPDLRLLNQRLRAATAWQVMPVEAPSPPMAFFEYLAQRTFPVSDWMRHRSELNGVVDADLFHDLFGHVPMLAQPVFAEYLHQLGKAACAQGPAAAGAFMRHFEHTVKHGMVRSTRGLRLYGATLLSVSTGRLHTIGAAAQAGAPTRLEYWSAARPPLELGTACIVDRFDHLLYTLPSAMPRGLAPDGTRRPAHGRESRGQRLSRL</sequence>
<dbReference type="RefSeq" id="WP_251780953.1">
    <property type="nucleotide sequence ID" value="NZ_JAMKFE010000019.1"/>
</dbReference>
<feature type="region of interest" description="Disordered" evidence="7">
    <location>
        <begin position="248"/>
        <end position="271"/>
    </location>
</feature>
<comment type="caution">
    <text evidence="9">The sequence shown here is derived from an EMBL/GenBank/DDBJ whole genome shotgun (WGS) entry which is preliminary data.</text>
</comment>
<evidence type="ECO:0000256" key="3">
    <source>
        <dbReference type="ARBA" id="ARBA00022723"/>
    </source>
</evidence>
<dbReference type="Pfam" id="PF00351">
    <property type="entry name" value="Biopterin_H"/>
    <property type="match status" value="1"/>
</dbReference>
<evidence type="ECO:0000259" key="8">
    <source>
        <dbReference type="PROSITE" id="PS51410"/>
    </source>
</evidence>
<feature type="region of interest" description="Disordered" evidence="7">
    <location>
        <begin position="1"/>
        <end position="22"/>
    </location>
</feature>
<keyword evidence="4" id="KW-0560">Oxidoreductase</keyword>
<dbReference type="InterPro" id="IPR036951">
    <property type="entry name" value="ArAA_hydroxylase_sf"/>
</dbReference>
<proteinExistence type="inferred from homology"/>
<dbReference type="Gene3D" id="1.10.800.10">
    <property type="entry name" value="Aromatic amino acid hydroxylase"/>
    <property type="match status" value="1"/>
</dbReference>
<keyword evidence="3" id="KW-0479">Metal-binding</keyword>
<evidence type="ECO:0000256" key="5">
    <source>
        <dbReference type="ARBA" id="ARBA00023004"/>
    </source>
</evidence>
<protein>
    <recommendedName>
        <fullName evidence="8">Biopterin-dependent aromatic amino acid hydroxylase family profile domain-containing protein</fullName>
    </recommendedName>
</protein>
<organism evidence="9 10">
    <name type="scientific">Caldimonas mangrovi</name>
    <dbReference type="NCBI Taxonomy" id="2944811"/>
    <lineage>
        <taxon>Bacteria</taxon>
        <taxon>Pseudomonadati</taxon>
        <taxon>Pseudomonadota</taxon>
        <taxon>Betaproteobacteria</taxon>
        <taxon>Burkholderiales</taxon>
        <taxon>Sphaerotilaceae</taxon>
        <taxon>Caldimonas</taxon>
    </lineage>
</organism>
<evidence type="ECO:0000256" key="4">
    <source>
        <dbReference type="ARBA" id="ARBA00023002"/>
    </source>
</evidence>
<reference evidence="9" key="1">
    <citation type="submission" date="2022-05" db="EMBL/GenBank/DDBJ databases">
        <title>Schlegelella sp. nov., isolated from mangrove soil.</title>
        <authorList>
            <person name="Liu Y."/>
            <person name="Ge X."/>
            <person name="Liu W."/>
        </authorList>
    </citation>
    <scope>NUCLEOTIDE SEQUENCE</scope>
    <source>
        <strain evidence="9">S2-27</strain>
    </source>
</reference>
<dbReference type="PANTHER" id="PTHR11473:SF24">
    <property type="entry name" value="PHENYLALANINE-4-HYDROXYLASE"/>
    <property type="match status" value="1"/>
</dbReference>
<evidence type="ECO:0000256" key="7">
    <source>
        <dbReference type="SAM" id="MobiDB-lite"/>
    </source>
</evidence>
<dbReference type="PROSITE" id="PS51410">
    <property type="entry name" value="BH4_AAA_HYDROXYL_2"/>
    <property type="match status" value="1"/>
</dbReference>
<dbReference type="InterPro" id="IPR001273">
    <property type="entry name" value="ArAA_hydroxylase"/>
</dbReference>
<gene>
    <name evidence="9" type="ORF">M8A51_23345</name>
</gene>
<comment type="similarity">
    <text evidence="2">Belongs to the biopterin-dependent aromatic amino acid hydroxylase family.</text>
</comment>
<keyword evidence="6" id="KW-0503">Monooxygenase</keyword>
<evidence type="ECO:0000256" key="6">
    <source>
        <dbReference type="ARBA" id="ARBA00023033"/>
    </source>
</evidence>
<accession>A0ABT0YUP4</accession>
<evidence type="ECO:0000256" key="1">
    <source>
        <dbReference type="ARBA" id="ARBA00001954"/>
    </source>
</evidence>
<dbReference type="InterPro" id="IPR036329">
    <property type="entry name" value="Aro-AA_hydroxylase_C_sf"/>
</dbReference>
<feature type="compositionally biased region" description="Basic and acidic residues" evidence="7">
    <location>
        <begin position="253"/>
        <end position="265"/>
    </location>
</feature>
<evidence type="ECO:0000256" key="2">
    <source>
        <dbReference type="ARBA" id="ARBA00009712"/>
    </source>
</evidence>
<feature type="domain" description="Biopterin-dependent aromatic amino acid hydroxylase family profile" evidence="8">
    <location>
        <begin position="1"/>
        <end position="271"/>
    </location>
</feature>
<comment type="cofactor">
    <cofactor evidence="1">
        <name>Fe(2+)</name>
        <dbReference type="ChEBI" id="CHEBI:29033"/>
    </cofactor>
</comment>
<keyword evidence="5" id="KW-0408">Iron</keyword>
<dbReference type="InterPro" id="IPR019774">
    <property type="entry name" value="Aromatic-AA_hydroxylase_C"/>
</dbReference>